<comment type="subcellular location">
    <subcellularLocation>
        <location evidence="12">Cytoplasm</location>
    </subcellularLocation>
</comment>
<keyword evidence="19" id="KW-1185">Reference proteome</keyword>
<keyword evidence="11 12" id="KW-0961">Cell wall biogenesis/degradation</keyword>
<dbReference type="GO" id="GO:0005524">
    <property type="term" value="F:ATP binding"/>
    <property type="evidence" value="ECO:0007669"/>
    <property type="project" value="UniProtKB-UniRule"/>
</dbReference>
<dbReference type="GO" id="GO:0009252">
    <property type="term" value="P:peptidoglycan biosynthetic process"/>
    <property type="evidence" value="ECO:0007669"/>
    <property type="project" value="UniProtKB-UniRule"/>
</dbReference>
<comment type="pathway">
    <text evidence="12">Cell wall biogenesis; peptidoglycan biosynthesis.</text>
</comment>
<feature type="binding site" evidence="14">
    <location>
        <begin position="306"/>
        <end position="307"/>
    </location>
    <ligand>
        <name>ATP</name>
        <dbReference type="ChEBI" id="CHEBI:30616"/>
    </ligand>
</feature>
<dbReference type="GO" id="GO:0008360">
    <property type="term" value="P:regulation of cell shape"/>
    <property type="evidence" value="ECO:0007669"/>
    <property type="project" value="UniProtKB-KW"/>
</dbReference>
<dbReference type="InterPro" id="IPR013815">
    <property type="entry name" value="ATP_grasp_subdomain_1"/>
</dbReference>
<evidence type="ECO:0000256" key="12">
    <source>
        <dbReference type="HAMAP-Rule" id="MF_00047"/>
    </source>
</evidence>
<dbReference type="GO" id="GO:0071555">
    <property type="term" value="P:cell wall organization"/>
    <property type="evidence" value="ECO:0007669"/>
    <property type="project" value="UniProtKB-KW"/>
</dbReference>
<dbReference type="HAMAP" id="MF_00047">
    <property type="entry name" value="Dala_Dala_lig"/>
    <property type="match status" value="1"/>
</dbReference>
<dbReference type="PANTHER" id="PTHR23132:SF25">
    <property type="entry name" value="D-ALANINE--D-ALANINE LIGASE A"/>
    <property type="match status" value="1"/>
</dbReference>
<evidence type="ECO:0000256" key="9">
    <source>
        <dbReference type="ARBA" id="ARBA00022984"/>
    </source>
</evidence>
<dbReference type="UniPathway" id="UPA00219"/>
<name>A0A1H0FZ91_9PSEU</name>
<dbReference type="STRING" id="641025.SAMN05421507_101997"/>
<evidence type="ECO:0000256" key="2">
    <source>
        <dbReference type="ARBA" id="ARBA00010871"/>
    </source>
</evidence>
<feature type="binding site" evidence="14">
    <location>
        <begin position="208"/>
        <end position="216"/>
    </location>
    <ligand>
        <name>ATP</name>
        <dbReference type="ChEBI" id="CHEBI:30616"/>
    </ligand>
</feature>
<evidence type="ECO:0000313" key="19">
    <source>
        <dbReference type="Proteomes" id="UP000199691"/>
    </source>
</evidence>
<feature type="binding site" evidence="15">
    <location>
        <position position="307"/>
    </location>
    <ligand>
        <name>Mg(2+)</name>
        <dbReference type="ChEBI" id="CHEBI:18420"/>
        <label>1</label>
    </ligand>
</feature>
<keyword evidence="6 16" id="KW-0067">ATP-binding</keyword>
<dbReference type="Pfam" id="PF07478">
    <property type="entry name" value="Dala_Dala_lig_C"/>
    <property type="match status" value="1"/>
</dbReference>
<evidence type="ECO:0000256" key="11">
    <source>
        <dbReference type="ARBA" id="ARBA00023316"/>
    </source>
</evidence>
<comment type="catalytic activity">
    <reaction evidence="12">
        <text>2 D-alanine + ATP = D-alanyl-D-alanine + ADP + phosphate + H(+)</text>
        <dbReference type="Rhea" id="RHEA:11224"/>
        <dbReference type="ChEBI" id="CHEBI:15378"/>
        <dbReference type="ChEBI" id="CHEBI:30616"/>
        <dbReference type="ChEBI" id="CHEBI:43474"/>
        <dbReference type="ChEBI" id="CHEBI:57416"/>
        <dbReference type="ChEBI" id="CHEBI:57822"/>
        <dbReference type="ChEBI" id="CHEBI:456216"/>
        <dbReference type="EC" id="6.3.2.4"/>
    </reaction>
</comment>
<keyword evidence="8 12" id="KW-0133">Cell shape</keyword>
<comment type="similarity">
    <text evidence="2 12">Belongs to the D-alanine--D-alanine ligase family.</text>
</comment>
<comment type="cofactor">
    <cofactor evidence="1">
        <name>Mn(2+)</name>
        <dbReference type="ChEBI" id="CHEBI:29035"/>
    </cofactor>
</comment>
<reference evidence="19" key="1">
    <citation type="submission" date="2016-10" db="EMBL/GenBank/DDBJ databases">
        <authorList>
            <person name="Varghese N."/>
            <person name="Submissions S."/>
        </authorList>
    </citation>
    <scope>NUCLEOTIDE SEQUENCE [LARGE SCALE GENOMIC DNA]</scope>
    <source>
        <strain evidence="19">CGMCC 4.6609</strain>
    </source>
</reference>
<dbReference type="PROSITE" id="PS00844">
    <property type="entry name" value="DALA_DALA_LIGASE_2"/>
    <property type="match status" value="1"/>
</dbReference>
<evidence type="ECO:0000256" key="14">
    <source>
        <dbReference type="PIRSR" id="PIRSR039102-2"/>
    </source>
</evidence>
<keyword evidence="4 15" id="KW-0479">Metal-binding</keyword>
<dbReference type="PROSITE" id="PS50975">
    <property type="entry name" value="ATP_GRASP"/>
    <property type="match status" value="1"/>
</dbReference>
<feature type="binding site" evidence="14">
    <location>
        <begin position="178"/>
        <end position="179"/>
    </location>
    <ligand>
        <name>ATP</name>
        <dbReference type="ChEBI" id="CHEBI:30616"/>
    </ligand>
</feature>
<evidence type="ECO:0000256" key="4">
    <source>
        <dbReference type="ARBA" id="ARBA00022723"/>
    </source>
</evidence>
<gene>
    <name evidence="12" type="primary">ddl</name>
    <name evidence="18" type="ORF">SAMN05421507_101997</name>
</gene>
<dbReference type="EC" id="6.3.2.4" evidence="12"/>
<dbReference type="PIRSF" id="PIRSF039102">
    <property type="entry name" value="Ddl/VanB"/>
    <property type="match status" value="1"/>
</dbReference>
<keyword evidence="9 12" id="KW-0573">Peptidoglycan synthesis</keyword>
<proteinExistence type="inferred from homology"/>
<dbReference type="Pfam" id="PF01820">
    <property type="entry name" value="Dala_Dala_lig_N"/>
    <property type="match status" value="1"/>
</dbReference>
<dbReference type="PROSITE" id="PS00843">
    <property type="entry name" value="DALA_DALA_LIGASE_1"/>
    <property type="match status" value="1"/>
</dbReference>
<evidence type="ECO:0000259" key="17">
    <source>
        <dbReference type="PROSITE" id="PS50975"/>
    </source>
</evidence>
<dbReference type="InterPro" id="IPR011127">
    <property type="entry name" value="Dala_Dala_lig_N"/>
</dbReference>
<evidence type="ECO:0000256" key="16">
    <source>
        <dbReference type="PROSITE-ProRule" id="PRU00409"/>
    </source>
</evidence>
<feature type="binding site" evidence="15">
    <location>
        <position position="309"/>
    </location>
    <ligand>
        <name>Mg(2+)</name>
        <dbReference type="ChEBI" id="CHEBI:18420"/>
        <label>2</label>
    </ligand>
</feature>
<dbReference type="Gene3D" id="3.40.50.20">
    <property type="match status" value="1"/>
</dbReference>
<dbReference type="Gene3D" id="3.30.470.20">
    <property type="entry name" value="ATP-grasp fold, B domain"/>
    <property type="match status" value="1"/>
</dbReference>
<evidence type="ECO:0000256" key="8">
    <source>
        <dbReference type="ARBA" id="ARBA00022960"/>
    </source>
</evidence>
<dbReference type="EMBL" id="FNIX01000001">
    <property type="protein sequence ID" value="SDN99965.1"/>
    <property type="molecule type" value="Genomic_DNA"/>
</dbReference>
<evidence type="ECO:0000256" key="5">
    <source>
        <dbReference type="ARBA" id="ARBA00022741"/>
    </source>
</evidence>
<evidence type="ECO:0000256" key="3">
    <source>
        <dbReference type="ARBA" id="ARBA00022598"/>
    </source>
</evidence>
<dbReference type="SUPFAM" id="SSF56059">
    <property type="entry name" value="Glutathione synthetase ATP-binding domain-like"/>
    <property type="match status" value="1"/>
</dbReference>
<dbReference type="OrthoDB" id="9813261at2"/>
<feature type="active site" evidence="13">
    <location>
        <position position="18"/>
    </location>
</feature>
<keyword evidence="7 15" id="KW-0460">Magnesium</keyword>
<comment type="cofactor">
    <cofactor evidence="15">
        <name>Mg(2+)</name>
        <dbReference type="ChEBI" id="CHEBI:18420"/>
    </cofactor>
    <cofactor evidence="15">
        <name>Mn(2+)</name>
        <dbReference type="ChEBI" id="CHEBI:29035"/>
    </cofactor>
    <text evidence="15">Binds 2 magnesium or manganese ions per subunit.</text>
</comment>
<keyword evidence="5 14" id="KW-0547">Nucleotide-binding</keyword>
<keyword evidence="12" id="KW-0963">Cytoplasm</keyword>
<comment type="function">
    <text evidence="12">Cell wall formation.</text>
</comment>
<dbReference type="Gene3D" id="3.30.1490.20">
    <property type="entry name" value="ATP-grasp fold, A domain"/>
    <property type="match status" value="1"/>
</dbReference>
<sequence length="350" mass="37672">MTQRKTRVAVVFGGRSSEHEVSCQSAKSVLPYLDPDRFEVVPVGITPQGQWALGTDPNALEAGTGNLPTLRGRSDITPVEPGQALKDVDVVFPLLHGAWGEDGTIQGLLELGGVPYVGPGVFASAAAMDKVFAKKILQAEGLDVGRFVALDRSATTLTLDEREHLGLPVFVKPSRAGSSVGISKVNDWADLDAAIFEARQHDPKVIVEAAVANPREIELAVLEFPDGRVEASLPAELRPVGAGADWYDFEAKYVNDSYEADIPAKLDDETTARVRELAVTAFKALDCQGLARVDFFLTEQNELIVNELNTMPGFTPISMYPKAWDATGIDFPTLLTTLVETAIARGSGLR</sequence>
<feature type="binding site" evidence="15">
    <location>
        <position position="307"/>
    </location>
    <ligand>
        <name>Mg(2+)</name>
        <dbReference type="ChEBI" id="CHEBI:18420"/>
        <label>2</label>
    </ligand>
</feature>
<dbReference type="InterPro" id="IPR011095">
    <property type="entry name" value="Dala_Dala_lig_C"/>
</dbReference>
<dbReference type="RefSeq" id="WP_090095403.1">
    <property type="nucleotide sequence ID" value="NZ_FNIX01000001.1"/>
</dbReference>
<evidence type="ECO:0000256" key="15">
    <source>
        <dbReference type="PIRSR" id="PIRSR039102-3"/>
    </source>
</evidence>
<feature type="domain" description="ATP-grasp" evidence="17">
    <location>
        <begin position="134"/>
        <end position="340"/>
    </location>
</feature>
<feature type="active site" evidence="13">
    <location>
        <position position="318"/>
    </location>
</feature>
<dbReference type="PANTHER" id="PTHR23132">
    <property type="entry name" value="D-ALANINE--D-ALANINE LIGASE"/>
    <property type="match status" value="1"/>
</dbReference>
<feature type="active site" evidence="13">
    <location>
        <position position="178"/>
    </location>
</feature>
<organism evidence="18 19">
    <name type="scientific">Lentzea jiangxiensis</name>
    <dbReference type="NCBI Taxonomy" id="641025"/>
    <lineage>
        <taxon>Bacteria</taxon>
        <taxon>Bacillati</taxon>
        <taxon>Actinomycetota</taxon>
        <taxon>Actinomycetes</taxon>
        <taxon>Pseudonocardiales</taxon>
        <taxon>Pseudonocardiaceae</taxon>
        <taxon>Lentzea</taxon>
    </lineage>
</organism>
<keyword evidence="3 12" id="KW-0436">Ligase</keyword>
<evidence type="ECO:0000256" key="6">
    <source>
        <dbReference type="ARBA" id="ARBA00022840"/>
    </source>
</evidence>
<evidence type="ECO:0000256" key="7">
    <source>
        <dbReference type="ARBA" id="ARBA00022842"/>
    </source>
</evidence>
<dbReference type="GO" id="GO:0008716">
    <property type="term" value="F:D-alanine-D-alanine ligase activity"/>
    <property type="evidence" value="ECO:0007669"/>
    <property type="project" value="UniProtKB-UniRule"/>
</dbReference>
<dbReference type="InterPro" id="IPR000291">
    <property type="entry name" value="D-Ala_lig_Van_CS"/>
</dbReference>
<dbReference type="NCBIfam" id="NF002528">
    <property type="entry name" value="PRK01966.1-4"/>
    <property type="match status" value="1"/>
</dbReference>
<dbReference type="GO" id="GO:0005829">
    <property type="term" value="C:cytosol"/>
    <property type="evidence" value="ECO:0007669"/>
    <property type="project" value="TreeGrafter"/>
</dbReference>
<feature type="binding site" evidence="15">
    <location>
        <position position="294"/>
    </location>
    <ligand>
        <name>Mg(2+)</name>
        <dbReference type="ChEBI" id="CHEBI:18420"/>
        <label>1</label>
    </ligand>
</feature>
<feature type="binding site" evidence="14">
    <location>
        <begin position="170"/>
        <end position="172"/>
    </location>
    <ligand>
        <name>ATP</name>
        <dbReference type="ChEBI" id="CHEBI:30616"/>
    </ligand>
</feature>
<dbReference type="InterPro" id="IPR011761">
    <property type="entry name" value="ATP-grasp"/>
</dbReference>
<evidence type="ECO:0000256" key="13">
    <source>
        <dbReference type="PIRSR" id="PIRSR039102-1"/>
    </source>
</evidence>
<evidence type="ECO:0000256" key="10">
    <source>
        <dbReference type="ARBA" id="ARBA00023211"/>
    </source>
</evidence>
<feature type="binding site" evidence="14">
    <location>
        <position position="130"/>
    </location>
    <ligand>
        <name>ATP</name>
        <dbReference type="ChEBI" id="CHEBI:30616"/>
    </ligand>
</feature>
<dbReference type="FunFam" id="3.30.470.20:FF:000008">
    <property type="entry name" value="D-alanine--D-alanine ligase"/>
    <property type="match status" value="1"/>
</dbReference>
<dbReference type="AlphaFoldDB" id="A0A1H0FZ91"/>
<dbReference type="NCBIfam" id="TIGR01205">
    <property type="entry name" value="D_ala_D_alaTIGR"/>
    <property type="match status" value="1"/>
</dbReference>
<dbReference type="InterPro" id="IPR005905">
    <property type="entry name" value="D_ala_D_ala"/>
</dbReference>
<keyword evidence="10 15" id="KW-0464">Manganese</keyword>
<evidence type="ECO:0000256" key="1">
    <source>
        <dbReference type="ARBA" id="ARBA00001936"/>
    </source>
</evidence>
<dbReference type="InterPro" id="IPR016185">
    <property type="entry name" value="PreATP-grasp_dom_sf"/>
</dbReference>
<dbReference type="Proteomes" id="UP000199691">
    <property type="component" value="Unassembled WGS sequence"/>
</dbReference>
<dbReference type="GO" id="GO:0046872">
    <property type="term" value="F:metal ion binding"/>
    <property type="evidence" value="ECO:0007669"/>
    <property type="project" value="UniProtKB-KW"/>
</dbReference>
<evidence type="ECO:0000313" key="18">
    <source>
        <dbReference type="EMBL" id="SDN99965.1"/>
    </source>
</evidence>
<accession>A0A1H0FZ91</accession>
<dbReference type="SUPFAM" id="SSF52440">
    <property type="entry name" value="PreATP-grasp domain"/>
    <property type="match status" value="1"/>
</dbReference>
<protein>
    <recommendedName>
        <fullName evidence="12">D-alanine--D-alanine ligase</fullName>
        <ecNumber evidence="12">6.3.2.4</ecNumber>
    </recommendedName>
    <alternativeName>
        <fullName evidence="12">D-Ala-D-Ala ligase</fullName>
    </alternativeName>
    <alternativeName>
        <fullName evidence="12">D-alanylalanine synthetase</fullName>
    </alternativeName>
</protein>